<evidence type="ECO:0000256" key="3">
    <source>
        <dbReference type="ARBA" id="ARBA00023163"/>
    </source>
</evidence>
<protein>
    <recommendedName>
        <fullName evidence="5">HTH hxlR-type domain-containing protein</fullName>
    </recommendedName>
</protein>
<keyword evidence="3" id="KW-0804">Transcription</keyword>
<evidence type="ECO:0000256" key="4">
    <source>
        <dbReference type="SAM" id="MobiDB-lite"/>
    </source>
</evidence>
<dbReference type="PROSITE" id="PS51118">
    <property type="entry name" value="HTH_HXLR"/>
    <property type="match status" value="1"/>
</dbReference>
<keyword evidence="2" id="KW-0238">DNA-binding</keyword>
<dbReference type="Gene3D" id="1.10.10.10">
    <property type="entry name" value="Winged helix-like DNA-binding domain superfamily/Winged helix DNA-binding domain"/>
    <property type="match status" value="1"/>
</dbReference>
<gene>
    <name evidence="6" type="ORF">MEBOL_004482</name>
</gene>
<feature type="region of interest" description="Disordered" evidence="4">
    <location>
        <begin position="139"/>
        <end position="171"/>
    </location>
</feature>
<dbReference type="GO" id="GO:0003677">
    <property type="term" value="F:DNA binding"/>
    <property type="evidence" value="ECO:0007669"/>
    <property type="project" value="UniProtKB-KW"/>
</dbReference>
<dbReference type="PANTHER" id="PTHR33204">
    <property type="entry name" value="TRANSCRIPTIONAL REGULATOR, MARR FAMILY"/>
    <property type="match status" value="1"/>
</dbReference>
<dbReference type="RefSeq" id="WP_095979401.1">
    <property type="nucleotide sequence ID" value="NZ_CP022163.1"/>
</dbReference>
<keyword evidence="7" id="KW-1185">Reference proteome</keyword>
<dbReference type="SUPFAM" id="SSF46785">
    <property type="entry name" value="Winged helix' DNA-binding domain"/>
    <property type="match status" value="1"/>
</dbReference>
<feature type="domain" description="HTH hxlR-type" evidence="5">
    <location>
        <begin position="11"/>
        <end position="108"/>
    </location>
</feature>
<evidence type="ECO:0000313" key="6">
    <source>
        <dbReference type="EMBL" id="ATB31020.1"/>
    </source>
</evidence>
<evidence type="ECO:0000259" key="5">
    <source>
        <dbReference type="PROSITE" id="PS51118"/>
    </source>
</evidence>
<dbReference type="Pfam" id="PF01638">
    <property type="entry name" value="HxlR"/>
    <property type="match status" value="1"/>
</dbReference>
<dbReference type="KEGG" id="mbd:MEBOL_004482"/>
<dbReference type="OrthoDB" id="9807069at2"/>
<dbReference type="AlphaFoldDB" id="A0A250IIH8"/>
<organism evidence="6 7">
    <name type="scientific">Melittangium boletus DSM 14713</name>
    <dbReference type="NCBI Taxonomy" id="1294270"/>
    <lineage>
        <taxon>Bacteria</taxon>
        <taxon>Pseudomonadati</taxon>
        <taxon>Myxococcota</taxon>
        <taxon>Myxococcia</taxon>
        <taxon>Myxococcales</taxon>
        <taxon>Cystobacterineae</taxon>
        <taxon>Archangiaceae</taxon>
        <taxon>Melittangium</taxon>
    </lineage>
</organism>
<evidence type="ECO:0000256" key="1">
    <source>
        <dbReference type="ARBA" id="ARBA00023015"/>
    </source>
</evidence>
<dbReference type="InterPro" id="IPR036388">
    <property type="entry name" value="WH-like_DNA-bd_sf"/>
</dbReference>
<proteinExistence type="predicted"/>
<accession>A0A250IIH8</accession>
<dbReference type="InterPro" id="IPR036390">
    <property type="entry name" value="WH_DNA-bd_sf"/>
</dbReference>
<dbReference type="Proteomes" id="UP000217289">
    <property type="component" value="Chromosome"/>
</dbReference>
<dbReference type="PANTHER" id="PTHR33204:SF18">
    <property type="entry name" value="TRANSCRIPTIONAL REGULATORY PROTEIN"/>
    <property type="match status" value="1"/>
</dbReference>
<name>A0A250IIH8_9BACT</name>
<evidence type="ECO:0000256" key="2">
    <source>
        <dbReference type="ARBA" id="ARBA00023125"/>
    </source>
</evidence>
<dbReference type="InterPro" id="IPR002577">
    <property type="entry name" value="HTH_HxlR"/>
</dbReference>
<sequence length="171" mass="18525">MPKKEGGPRECPLASALEVVGERWSLLVLREVFYGVRRFEGIAQNTGAPRDVLTARLRKLSECGVLRRVQYSERPARSEYHLTEAGMELAPTLITLLAWGRKWASERPLPSAPFVHVCGAPLQAALTCLACGGRVTGADVSLDPSRVKPPETGTGEDPERAEGPPRGGRSP</sequence>
<reference evidence="6 7" key="1">
    <citation type="submission" date="2017-06" db="EMBL/GenBank/DDBJ databases">
        <authorList>
            <person name="Kim H.J."/>
            <person name="Triplett B.A."/>
        </authorList>
    </citation>
    <scope>NUCLEOTIDE SEQUENCE [LARGE SCALE GENOMIC DNA]</scope>
    <source>
        <strain evidence="6 7">DSM 14713</strain>
    </source>
</reference>
<dbReference type="EMBL" id="CP022163">
    <property type="protein sequence ID" value="ATB31020.1"/>
    <property type="molecule type" value="Genomic_DNA"/>
</dbReference>
<keyword evidence="1" id="KW-0805">Transcription regulation</keyword>
<evidence type="ECO:0000313" key="7">
    <source>
        <dbReference type="Proteomes" id="UP000217289"/>
    </source>
</evidence>